<evidence type="ECO:0000313" key="5">
    <source>
        <dbReference type="Proteomes" id="UP001232063"/>
    </source>
</evidence>
<proteinExistence type="predicted"/>
<accession>A0AAE3UID8</accession>
<gene>
    <name evidence="4" type="ORF">QNI22_37770</name>
</gene>
<dbReference type="EMBL" id="JASJOU010000023">
    <property type="protein sequence ID" value="MDJ1506460.1"/>
    <property type="molecule type" value="Genomic_DNA"/>
</dbReference>
<feature type="transmembrane region" description="Helical" evidence="2">
    <location>
        <begin position="164"/>
        <end position="184"/>
    </location>
</feature>
<feature type="transmembrane region" description="Helical" evidence="2">
    <location>
        <begin position="135"/>
        <end position="157"/>
    </location>
</feature>
<keyword evidence="2" id="KW-0472">Membrane</keyword>
<feature type="compositionally biased region" description="Polar residues" evidence="1">
    <location>
        <begin position="23"/>
        <end position="55"/>
    </location>
</feature>
<name>A0AAE3UID8_9BACT</name>
<reference evidence="4" key="1">
    <citation type="submission" date="2023-05" db="EMBL/GenBank/DDBJ databases">
        <authorList>
            <person name="Zhang X."/>
        </authorList>
    </citation>
    <scope>NUCLEOTIDE SEQUENCE</scope>
    <source>
        <strain evidence="4">BD1B2-1</strain>
    </source>
</reference>
<evidence type="ECO:0000256" key="2">
    <source>
        <dbReference type="SAM" id="Phobius"/>
    </source>
</evidence>
<feature type="signal peptide" evidence="3">
    <location>
        <begin position="1"/>
        <end position="18"/>
    </location>
</feature>
<keyword evidence="3" id="KW-0732">Signal</keyword>
<comment type="caution">
    <text evidence="4">The sequence shown here is derived from an EMBL/GenBank/DDBJ whole genome shotgun (WGS) entry which is preliminary data.</text>
</comment>
<sequence length="187" mass="20136">MKYLLCMLIALGSLIACSPLKHNLSQTPTSDKENSTAVTSTSVVQEQPAQAQTSIPEDKAKEDTTPIFSATDILKKTQKAVNTQPEGLASSNRKALAETLRKPMGLSKLVLKAAEKKIAKEIKKRRPAQQDGTILGLRPILFFSLVAVAVGIILLFVAGKSQFFSILTMLLLIGGLLMSLAAFLDII</sequence>
<feature type="chain" id="PRO_5041917658" description="Lipoprotein" evidence="3">
    <location>
        <begin position="19"/>
        <end position="187"/>
    </location>
</feature>
<protein>
    <recommendedName>
        <fullName evidence="6">Lipoprotein</fullName>
    </recommendedName>
</protein>
<evidence type="ECO:0000256" key="1">
    <source>
        <dbReference type="SAM" id="MobiDB-lite"/>
    </source>
</evidence>
<evidence type="ECO:0008006" key="6">
    <source>
        <dbReference type="Google" id="ProtNLM"/>
    </source>
</evidence>
<organism evidence="4 5">
    <name type="scientific">Xanthocytophaga agilis</name>
    <dbReference type="NCBI Taxonomy" id="3048010"/>
    <lineage>
        <taxon>Bacteria</taxon>
        <taxon>Pseudomonadati</taxon>
        <taxon>Bacteroidota</taxon>
        <taxon>Cytophagia</taxon>
        <taxon>Cytophagales</taxon>
        <taxon>Rhodocytophagaceae</taxon>
        <taxon>Xanthocytophaga</taxon>
    </lineage>
</organism>
<keyword evidence="2" id="KW-0812">Transmembrane</keyword>
<keyword evidence="5" id="KW-1185">Reference proteome</keyword>
<evidence type="ECO:0000313" key="4">
    <source>
        <dbReference type="EMBL" id="MDJ1506460.1"/>
    </source>
</evidence>
<dbReference type="PROSITE" id="PS51257">
    <property type="entry name" value="PROKAR_LIPOPROTEIN"/>
    <property type="match status" value="1"/>
</dbReference>
<dbReference type="RefSeq" id="WP_314519416.1">
    <property type="nucleotide sequence ID" value="NZ_JASJOU010000023.1"/>
</dbReference>
<dbReference type="Proteomes" id="UP001232063">
    <property type="component" value="Unassembled WGS sequence"/>
</dbReference>
<evidence type="ECO:0000256" key="3">
    <source>
        <dbReference type="SAM" id="SignalP"/>
    </source>
</evidence>
<feature type="region of interest" description="Disordered" evidence="1">
    <location>
        <begin position="22"/>
        <end position="61"/>
    </location>
</feature>
<dbReference type="AlphaFoldDB" id="A0AAE3UID8"/>
<keyword evidence="2" id="KW-1133">Transmembrane helix</keyword>